<sequence>MSATPSVPAMLPSFSALVLLALVEPDLEGAASSSTDDIGDGLPSHVHREIQKIGLPDDMYECTTTSPPSAVQDLPSKVRNKASIHAIIYCHVIKLLVTGVWKSLAVRLCGLYSQLDDMLRQGADPSSRLIGRLQGLTVGASLSDGSLLTLVDFVFTDGPYNGSTLQVFGRSMLGTAVMERPNLGGTGAFRMARGYMLSKMVESPDPDNLLILEFNAY</sequence>
<dbReference type="Proteomes" id="UP000324897">
    <property type="component" value="Chromosome 1"/>
</dbReference>
<keyword evidence="1" id="KW-0964">Secreted</keyword>
<name>A0A5J9V451_9POAL</name>
<keyword evidence="1" id="KW-0052">Apoplast</keyword>
<feature type="chain" id="PRO_5023978283" description="Dirigent protein" evidence="1">
    <location>
        <begin position="26"/>
        <end position="217"/>
    </location>
</feature>
<evidence type="ECO:0000313" key="2">
    <source>
        <dbReference type="EMBL" id="TVU30962.1"/>
    </source>
</evidence>
<comment type="similarity">
    <text evidence="1">Belongs to the plant dirigent protein family.</text>
</comment>
<evidence type="ECO:0000313" key="3">
    <source>
        <dbReference type="Proteomes" id="UP000324897"/>
    </source>
</evidence>
<dbReference type="OrthoDB" id="1928589at2759"/>
<gene>
    <name evidence="2" type="ORF">EJB05_22621</name>
</gene>
<proteinExistence type="inferred from homology"/>
<dbReference type="Gramene" id="TVU30962">
    <property type="protein sequence ID" value="TVU30962"/>
    <property type="gene ID" value="EJB05_22621"/>
</dbReference>
<comment type="function">
    <text evidence="1">Dirigent proteins impart stereoselectivity on the phenoxy radical-coupling reaction, yielding optically active lignans from two molecules of coniferyl alcohol in the biosynthesis of lignans, flavonolignans, and alkaloids and thus plays a central role in plant secondary metabolism.</text>
</comment>
<dbReference type="EMBL" id="RWGY01000011">
    <property type="protein sequence ID" value="TVU30962.1"/>
    <property type="molecule type" value="Genomic_DNA"/>
</dbReference>
<feature type="signal peptide" evidence="1">
    <location>
        <begin position="1"/>
        <end position="25"/>
    </location>
</feature>
<reference evidence="2 3" key="1">
    <citation type="journal article" date="2019" name="Sci. Rep.">
        <title>A high-quality genome of Eragrostis curvula grass provides insights into Poaceae evolution and supports new strategies to enhance forage quality.</title>
        <authorList>
            <person name="Carballo J."/>
            <person name="Santos B.A.C.M."/>
            <person name="Zappacosta D."/>
            <person name="Garbus I."/>
            <person name="Selva J.P."/>
            <person name="Gallo C.A."/>
            <person name="Diaz A."/>
            <person name="Albertini E."/>
            <person name="Caccamo M."/>
            <person name="Echenique V."/>
        </authorList>
    </citation>
    <scope>NUCLEOTIDE SEQUENCE [LARGE SCALE GENOMIC DNA]</scope>
    <source>
        <strain evidence="3">cv. Victoria</strain>
        <tissue evidence="2">Leaf</tissue>
    </source>
</reference>
<keyword evidence="3" id="KW-1185">Reference proteome</keyword>
<comment type="subcellular location">
    <subcellularLocation>
        <location evidence="1">Secreted</location>
        <location evidence="1">Extracellular space</location>
        <location evidence="1">Apoplast</location>
    </subcellularLocation>
</comment>
<comment type="caution">
    <text evidence="2">The sequence shown here is derived from an EMBL/GenBank/DDBJ whole genome shotgun (WGS) entry which is preliminary data.</text>
</comment>
<dbReference type="AlphaFoldDB" id="A0A5J9V451"/>
<comment type="subunit">
    <text evidence="1">Homodimer.</text>
</comment>
<dbReference type="GO" id="GO:0048046">
    <property type="term" value="C:apoplast"/>
    <property type="evidence" value="ECO:0007669"/>
    <property type="project" value="UniProtKB-SubCell"/>
</dbReference>
<dbReference type="InterPro" id="IPR004265">
    <property type="entry name" value="Dirigent"/>
</dbReference>
<accession>A0A5J9V451</accession>
<protein>
    <recommendedName>
        <fullName evidence="1">Dirigent protein</fullName>
    </recommendedName>
</protein>
<feature type="non-terminal residue" evidence="2">
    <location>
        <position position="217"/>
    </location>
</feature>
<dbReference type="PANTHER" id="PTHR21495">
    <property type="entry name" value="NUCLEOPORIN-RELATED"/>
    <property type="match status" value="1"/>
</dbReference>
<evidence type="ECO:0000256" key="1">
    <source>
        <dbReference type="RuleBase" id="RU363099"/>
    </source>
</evidence>
<organism evidence="2 3">
    <name type="scientific">Eragrostis curvula</name>
    <name type="common">weeping love grass</name>
    <dbReference type="NCBI Taxonomy" id="38414"/>
    <lineage>
        <taxon>Eukaryota</taxon>
        <taxon>Viridiplantae</taxon>
        <taxon>Streptophyta</taxon>
        <taxon>Embryophyta</taxon>
        <taxon>Tracheophyta</taxon>
        <taxon>Spermatophyta</taxon>
        <taxon>Magnoliopsida</taxon>
        <taxon>Liliopsida</taxon>
        <taxon>Poales</taxon>
        <taxon>Poaceae</taxon>
        <taxon>PACMAD clade</taxon>
        <taxon>Chloridoideae</taxon>
        <taxon>Eragrostideae</taxon>
        <taxon>Eragrostidinae</taxon>
        <taxon>Eragrostis</taxon>
    </lineage>
</organism>
<dbReference type="Pfam" id="PF03018">
    <property type="entry name" value="Dirigent"/>
    <property type="match status" value="1"/>
</dbReference>
<keyword evidence="1" id="KW-0732">Signal</keyword>